<dbReference type="KEGG" id="mbd:MEBOL_002785"/>
<evidence type="ECO:0008006" key="4">
    <source>
        <dbReference type="Google" id="ProtNLM"/>
    </source>
</evidence>
<reference evidence="2 3" key="1">
    <citation type="submission" date="2017-06" db="EMBL/GenBank/DDBJ databases">
        <authorList>
            <person name="Kim H.J."/>
            <person name="Triplett B.A."/>
        </authorList>
    </citation>
    <scope>NUCLEOTIDE SEQUENCE [LARGE SCALE GENOMIC DNA]</scope>
    <source>
        <strain evidence="2 3">DSM 14713</strain>
    </source>
</reference>
<protein>
    <recommendedName>
        <fullName evidence="4">Lipoprotein</fullName>
    </recommendedName>
</protein>
<feature type="signal peptide" evidence="1">
    <location>
        <begin position="1"/>
        <end position="21"/>
    </location>
</feature>
<dbReference type="RefSeq" id="WP_095977913.1">
    <property type="nucleotide sequence ID" value="NZ_CP022163.1"/>
</dbReference>
<dbReference type="PROSITE" id="PS51257">
    <property type="entry name" value="PROKAR_LIPOPROTEIN"/>
    <property type="match status" value="1"/>
</dbReference>
<accession>A0A250IEF9</accession>
<proteinExistence type="predicted"/>
<name>A0A250IEF9_9BACT</name>
<dbReference type="Proteomes" id="UP000217289">
    <property type="component" value="Chromosome"/>
</dbReference>
<organism evidence="2 3">
    <name type="scientific">Melittangium boletus DSM 14713</name>
    <dbReference type="NCBI Taxonomy" id="1294270"/>
    <lineage>
        <taxon>Bacteria</taxon>
        <taxon>Pseudomonadati</taxon>
        <taxon>Myxococcota</taxon>
        <taxon>Myxococcia</taxon>
        <taxon>Myxococcales</taxon>
        <taxon>Cystobacterineae</taxon>
        <taxon>Archangiaceae</taxon>
        <taxon>Melittangium</taxon>
    </lineage>
</organism>
<dbReference type="AlphaFoldDB" id="A0A250IEF9"/>
<keyword evidence="1" id="KW-0732">Signal</keyword>
<evidence type="ECO:0000313" key="2">
    <source>
        <dbReference type="EMBL" id="ATB29336.1"/>
    </source>
</evidence>
<dbReference type="EMBL" id="CP022163">
    <property type="protein sequence ID" value="ATB29336.1"/>
    <property type="molecule type" value="Genomic_DNA"/>
</dbReference>
<keyword evidence="3" id="KW-1185">Reference proteome</keyword>
<dbReference type="OrthoDB" id="5382330at2"/>
<gene>
    <name evidence="2" type="ORF">MEBOL_002785</name>
</gene>
<evidence type="ECO:0000256" key="1">
    <source>
        <dbReference type="SAM" id="SignalP"/>
    </source>
</evidence>
<evidence type="ECO:0000313" key="3">
    <source>
        <dbReference type="Proteomes" id="UP000217289"/>
    </source>
</evidence>
<feature type="chain" id="PRO_5012942164" description="Lipoprotein" evidence="1">
    <location>
        <begin position="22"/>
        <end position="232"/>
    </location>
</feature>
<sequence>MRTRAFRPLLAAILSAGCATTPTLQPLATSPTTPKGAPLAQEQGVLLVARGDSWRGNPSDLERVLTPVEVRLENHGERPLRIDTADFALVGASRFEYAALKSEQLSDASLTGVGGSGADGQDVNGEEAVGVAPGFAWGPGFYGMGWYNPLYDPFYGPYAYWYRPPPQPLPTRDMLREALPQGTLTPGGTTTGFLYFQSVGDRESQVTLRARLVDARTGEQFGTLDIPFHVRS</sequence>